<evidence type="ECO:0008006" key="3">
    <source>
        <dbReference type="Google" id="ProtNLM"/>
    </source>
</evidence>
<evidence type="ECO:0000313" key="1">
    <source>
        <dbReference type="EMBL" id="MCW0953194.1"/>
    </source>
</evidence>
<organism evidence="1 2">
    <name type="scientific">Weissella ceti</name>
    <dbReference type="NCBI Taxonomy" id="759620"/>
    <lineage>
        <taxon>Bacteria</taxon>
        <taxon>Bacillati</taxon>
        <taxon>Bacillota</taxon>
        <taxon>Bacilli</taxon>
        <taxon>Lactobacillales</taxon>
        <taxon>Lactobacillaceae</taxon>
        <taxon>Weissella</taxon>
    </lineage>
</organism>
<name>A0ABT3E458_9LACO</name>
<dbReference type="RefSeq" id="WP_213409616.1">
    <property type="nucleotide sequence ID" value="NZ_CP074441.1"/>
</dbReference>
<reference evidence="1 2" key="1">
    <citation type="submission" date="2022-10" db="EMBL/GenBank/DDBJ databases">
        <title>Weissella fermenti sp. nov., isolated from fermented cabbage.</title>
        <authorList>
            <person name="Lee J.K."/>
            <person name="Baek J.H."/>
            <person name="Choi D.G."/>
            <person name="Kim J.M."/>
            <person name="Jeon C.O."/>
        </authorList>
    </citation>
    <scope>NUCLEOTIDE SEQUENCE [LARGE SCALE GENOMIC DNA]</scope>
    <source>
        <strain evidence="1 2">KACC 18534</strain>
    </source>
</reference>
<proteinExistence type="predicted"/>
<keyword evidence="2" id="KW-1185">Reference proteome</keyword>
<dbReference type="EMBL" id="JAOZFE010000003">
    <property type="protein sequence ID" value="MCW0953194.1"/>
    <property type="molecule type" value="Genomic_DNA"/>
</dbReference>
<protein>
    <recommendedName>
        <fullName evidence="3">Phage protein</fullName>
    </recommendedName>
</protein>
<accession>A0ABT3E458</accession>
<gene>
    <name evidence="1" type="ORF">OIT44_03785</name>
</gene>
<dbReference type="Proteomes" id="UP001526225">
    <property type="component" value="Unassembled WGS sequence"/>
</dbReference>
<comment type="caution">
    <text evidence="1">The sequence shown here is derived from an EMBL/GenBank/DDBJ whole genome shotgun (WGS) entry which is preliminary data.</text>
</comment>
<sequence length="131" mass="14600">MAFPRKDELLNKLKVLQPITDNVDEPIYNMFMDVALDKIINDVSAFTNTPVEELPSQLDSAMMLKLSAWITDTGVFKSTDDRNSGAVTSITEGDTSISYGSPQVAMSALGGMSFLDDDFRIQLIRYRRLRG</sequence>
<evidence type="ECO:0000313" key="2">
    <source>
        <dbReference type="Proteomes" id="UP001526225"/>
    </source>
</evidence>